<dbReference type="PANTHER" id="PTHR47371">
    <property type="entry name" value="LIPOTEICHOIC ACID SYNTHASE"/>
    <property type="match status" value="1"/>
</dbReference>
<evidence type="ECO:0000256" key="7">
    <source>
        <dbReference type="SAM" id="Phobius"/>
    </source>
</evidence>
<dbReference type="Pfam" id="PF00884">
    <property type="entry name" value="Sulfatase"/>
    <property type="match status" value="1"/>
</dbReference>
<keyword evidence="9" id="KW-0808">Transferase</keyword>
<evidence type="ECO:0000256" key="2">
    <source>
        <dbReference type="ARBA" id="ARBA00004936"/>
    </source>
</evidence>
<dbReference type="SUPFAM" id="SSF53649">
    <property type="entry name" value="Alkaline phosphatase-like"/>
    <property type="match status" value="1"/>
</dbReference>
<gene>
    <name evidence="9" type="ORF">AVDCRST_MAG28-810</name>
</gene>
<accession>A0A6J4QLC6</accession>
<dbReference type="InterPro" id="IPR017850">
    <property type="entry name" value="Alkaline_phosphatase_core_sf"/>
</dbReference>
<keyword evidence="6 7" id="KW-0472">Membrane</keyword>
<proteinExistence type="predicted"/>
<protein>
    <submittedName>
        <fullName evidence="9">Phosphoglycerol transferase</fullName>
    </submittedName>
</protein>
<evidence type="ECO:0000256" key="4">
    <source>
        <dbReference type="ARBA" id="ARBA00022692"/>
    </source>
</evidence>
<feature type="transmembrane region" description="Helical" evidence="7">
    <location>
        <begin position="188"/>
        <end position="210"/>
    </location>
</feature>
<dbReference type="PANTHER" id="PTHR47371:SF3">
    <property type="entry name" value="PHOSPHOGLYCEROL TRANSFERASE I"/>
    <property type="match status" value="1"/>
</dbReference>
<comment type="pathway">
    <text evidence="2">Cell wall biogenesis; lipoteichoic acid biosynthesis.</text>
</comment>
<organism evidence="9">
    <name type="scientific">uncultured Rubrobacteraceae bacterium</name>
    <dbReference type="NCBI Taxonomy" id="349277"/>
    <lineage>
        <taxon>Bacteria</taxon>
        <taxon>Bacillati</taxon>
        <taxon>Actinomycetota</taxon>
        <taxon>Rubrobacteria</taxon>
        <taxon>Rubrobacterales</taxon>
        <taxon>Rubrobacteraceae</taxon>
        <taxon>environmental samples</taxon>
    </lineage>
</organism>
<dbReference type="AlphaFoldDB" id="A0A6J4QLC6"/>
<feature type="transmembrane region" description="Helical" evidence="7">
    <location>
        <begin position="148"/>
        <end position="167"/>
    </location>
</feature>
<evidence type="ECO:0000313" key="9">
    <source>
        <dbReference type="EMBL" id="CAA9444127.1"/>
    </source>
</evidence>
<dbReference type="InterPro" id="IPR000917">
    <property type="entry name" value="Sulfatase_N"/>
</dbReference>
<feature type="transmembrane region" description="Helical" evidence="7">
    <location>
        <begin position="91"/>
        <end position="115"/>
    </location>
</feature>
<dbReference type="EMBL" id="CADCVE010000015">
    <property type="protein sequence ID" value="CAA9444127.1"/>
    <property type="molecule type" value="Genomic_DNA"/>
</dbReference>
<evidence type="ECO:0000256" key="1">
    <source>
        <dbReference type="ARBA" id="ARBA00004651"/>
    </source>
</evidence>
<reference evidence="9" key="1">
    <citation type="submission" date="2020-02" db="EMBL/GenBank/DDBJ databases">
        <authorList>
            <person name="Meier V. D."/>
        </authorList>
    </citation>
    <scope>NUCLEOTIDE SEQUENCE</scope>
    <source>
        <strain evidence="9">AVDCRST_MAG28</strain>
    </source>
</reference>
<feature type="domain" description="Sulfatase N-terminal" evidence="8">
    <location>
        <begin position="268"/>
        <end position="550"/>
    </location>
</feature>
<dbReference type="GO" id="GO:0016740">
    <property type="term" value="F:transferase activity"/>
    <property type="evidence" value="ECO:0007669"/>
    <property type="project" value="UniProtKB-KW"/>
</dbReference>
<evidence type="ECO:0000256" key="6">
    <source>
        <dbReference type="ARBA" id="ARBA00023136"/>
    </source>
</evidence>
<name>A0A6J4QLC6_9ACTN</name>
<sequence>MSLERETSLKKASGFAGRFLGYRDWVYLFALLVPFVVYNLLLRASQIASQKGEAGLSLDPGLMRSAVFFSLGYALLWIGLFAVAKRGPLRWAVVGLFHATTVLVVIVTTTAHQYFLENGTTLNYGTIAEWLPKFQEIIPILTRDIPPLALVLLAVALLYAILGPWVVTSAAGWWRGWPRRSQETTAGVPFWGSLGFWLLALGFGALSLMVSSDPAAGIGKSFARDPFVNVVLTGVQEATAESYVPGAAAPSSSVADTSLAPTSETEKRNVVLIHLESTRAQSVTPYNKDLETTPFLDELAGSSLLAERAYTTVPRSSKASVSVNCGVEPPLYPGPEFEPGGVPARCLATLLKEQGYQTAFFASTLNNMDNFGDVASGFGYEEIYPAETMDREGFQVTNTFGYEDDIMLEPSEEWLRGRGNEPFMVEYFTGTGHYGYECSNLRTGFRDFAEDEELNRYLNCMPYLDSFVENIFDQYKKLGLYEDTIFVIFGDHGEGFGEHGRYLHGDTIYEEGIKIPLLIHDPERFQDGERVEGLSNQIDILPTVLDMLGYEVEGGEYPGFSLLRPLPEDRTQFSSCITDRKCMASIRGDEKYIYHYDDQPDEVFDLSEDPLETNDLADQYTSGELESRRRELLEWSSSVNDFYSK</sequence>
<keyword evidence="3" id="KW-1003">Cell membrane</keyword>
<evidence type="ECO:0000259" key="8">
    <source>
        <dbReference type="Pfam" id="PF00884"/>
    </source>
</evidence>
<evidence type="ECO:0000256" key="5">
    <source>
        <dbReference type="ARBA" id="ARBA00022989"/>
    </source>
</evidence>
<feature type="transmembrane region" description="Helical" evidence="7">
    <location>
        <begin position="62"/>
        <end position="84"/>
    </location>
</feature>
<evidence type="ECO:0000256" key="3">
    <source>
        <dbReference type="ARBA" id="ARBA00022475"/>
    </source>
</evidence>
<dbReference type="Gene3D" id="3.40.720.10">
    <property type="entry name" value="Alkaline Phosphatase, subunit A"/>
    <property type="match status" value="1"/>
</dbReference>
<dbReference type="InterPro" id="IPR050448">
    <property type="entry name" value="OpgB/LTA_synthase_biosynth"/>
</dbReference>
<feature type="transmembrane region" description="Helical" evidence="7">
    <location>
        <begin position="25"/>
        <end position="42"/>
    </location>
</feature>
<dbReference type="GO" id="GO:0005886">
    <property type="term" value="C:plasma membrane"/>
    <property type="evidence" value="ECO:0007669"/>
    <property type="project" value="UniProtKB-SubCell"/>
</dbReference>
<keyword evidence="4 7" id="KW-0812">Transmembrane</keyword>
<dbReference type="CDD" id="cd16015">
    <property type="entry name" value="LTA_synthase"/>
    <property type="match status" value="1"/>
</dbReference>
<keyword evidence="5 7" id="KW-1133">Transmembrane helix</keyword>
<comment type="subcellular location">
    <subcellularLocation>
        <location evidence="1">Cell membrane</location>
        <topology evidence="1">Multi-pass membrane protein</topology>
    </subcellularLocation>
</comment>